<evidence type="ECO:0008006" key="2">
    <source>
        <dbReference type="Google" id="ProtNLM"/>
    </source>
</evidence>
<name>A0A1B6FEI1_9HEMI</name>
<proteinExistence type="predicted"/>
<dbReference type="EMBL" id="GECZ01021147">
    <property type="protein sequence ID" value="JAS48622.1"/>
    <property type="molecule type" value="Transcribed_RNA"/>
</dbReference>
<dbReference type="AlphaFoldDB" id="A0A1B6FEI1"/>
<dbReference type="InterPro" id="IPR012337">
    <property type="entry name" value="RNaseH-like_sf"/>
</dbReference>
<gene>
    <name evidence="1" type="ORF">g.414</name>
</gene>
<dbReference type="GO" id="GO:0003676">
    <property type="term" value="F:nucleic acid binding"/>
    <property type="evidence" value="ECO:0007669"/>
    <property type="project" value="InterPro"/>
</dbReference>
<evidence type="ECO:0000313" key="1">
    <source>
        <dbReference type="EMBL" id="JAS48622.1"/>
    </source>
</evidence>
<protein>
    <recommendedName>
        <fullName evidence="2">Integrase catalytic domain-containing protein</fullName>
    </recommendedName>
</protein>
<feature type="non-terminal residue" evidence="1">
    <location>
        <position position="1"/>
    </location>
</feature>
<dbReference type="Gene3D" id="3.30.420.10">
    <property type="entry name" value="Ribonuclease H-like superfamily/Ribonuclease H"/>
    <property type="match status" value="1"/>
</dbReference>
<accession>A0A1B6FEI1</accession>
<dbReference type="InterPro" id="IPR036397">
    <property type="entry name" value="RNaseH_sf"/>
</dbReference>
<organism evidence="1">
    <name type="scientific">Cuerna arida</name>
    <dbReference type="NCBI Taxonomy" id="1464854"/>
    <lineage>
        <taxon>Eukaryota</taxon>
        <taxon>Metazoa</taxon>
        <taxon>Ecdysozoa</taxon>
        <taxon>Arthropoda</taxon>
        <taxon>Hexapoda</taxon>
        <taxon>Insecta</taxon>
        <taxon>Pterygota</taxon>
        <taxon>Neoptera</taxon>
        <taxon>Paraneoptera</taxon>
        <taxon>Hemiptera</taxon>
        <taxon>Auchenorrhyncha</taxon>
        <taxon>Membracoidea</taxon>
        <taxon>Cicadellidae</taxon>
        <taxon>Cicadellinae</taxon>
        <taxon>Proconiini</taxon>
        <taxon>Cuerna</taxon>
    </lineage>
</organism>
<sequence>PLPPADSYRYCLTVVDRFTRWPEVWPLRGITAQEVAEALVICWISRFGTPSRITSEGSLNLICFAALECHWAVTDIGHAAGIHVQMEWSNDSTGNSRLRSCATLKQPGFKLCHWFYLEFVAHFVQTSMHLQQS</sequence>
<reference evidence="1" key="1">
    <citation type="submission" date="2015-11" db="EMBL/GenBank/DDBJ databases">
        <title>De novo transcriptome assembly of four potential Pierce s Disease insect vectors from Arizona vineyards.</title>
        <authorList>
            <person name="Tassone E.E."/>
        </authorList>
    </citation>
    <scope>NUCLEOTIDE SEQUENCE</scope>
</reference>
<dbReference type="SUPFAM" id="SSF53098">
    <property type="entry name" value="Ribonuclease H-like"/>
    <property type="match status" value="1"/>
</dbReference>